<dbReference type="InterPro" id="IPR049644">
    <property type="entry name" value="GvpU-like"/>
</dbReference>
<dbReference type="NCBIfam" id="NF041667">
    <property type="entry name" value="GvpU"/>
    <property type="match status" value="1"/>
</dbReference>
<accession>A0ABY3D341</accession>
<dbReference type="Proteomes" id="UP001165882">
    <property type="component" value="Unassembled WGS sequence"/>
</dbReference>
<evidence type="ECO:0000313" key="1">
    <source>
        <dbReference type="EMBL" id="TRZ60044.1"/>
    </source>
</evidence>
<evidence type="ECO:0000313" key="2">
    <source>
        <dbReference type="Proteomes" id="UP001165882"/>
    </source>
</evidence>
<sequence>MSENPERITTSEKERELLKDGLHVKASWDGKQVDPLLQWLVNQANRGAPQQAVTLTVGGNLISGFLVSYEQYLAQVGMQISSSYNEANGSAGKVREYFSQLAPNLDEKDLPPVQFVHLVSAEIYSNSGAPILIGGSLWRGKISSVDGFSLGKLVVR</sequence>
<gene>
    <name evidence="1" type="ORF">DZA28_08730</name>
</gene>
<organism evidence="1 2">
    <name type="scientific">Pseudomonas alloputida</name>
    <dbReference type="NCBI Taxonomy" id="1940621"/>
    <lineage>
        <taxon>Bacteria</taxon>
        <taxon>Pseudomonadati</taxon>
        <taxon>Pseudomonadota</taxon>
        <taxon>Gammaproteobacteria</taxon>
        <taxon>Pseudomonadales</taxon>
        <taxon>Pseudomonadaceae</taxon>
        <taxon>Pseudomonas</taxon>
    </lineage>
</organism>
<comment type="caution">
    <text evidence="1">The sequence shown here is derived from an EMBL/GenBank/DDBJ whole genome shotgun (WGS) entry which is preliminary data.</text>
</comment>
<reference evidence="1 2" key="1">
    <citation type="journal article" date="2019" name="Biocontrol Sci. Technol.">
        <title>Pseudomonas putida strain B2017 produced as technical grade active ingredient controls fungal and bacterial crop diseases.</title>
        <authorList>
            <person name="Oliver C."/>
            <person name="Hernandez I."/>
            <person name="Caminal M."/>
            <person name="Lara J.M."/>
            <person name="Fernandez C."/>
        </authorList>
    </citation>
    <scope>NUCLEOTIDE SEQUENCE [LARGE SCALE GENOMIC DNA]</scope>
    <source>
        <strain evidence="1 2">B2017</strain>
    </source>
</reference>
<proteinExistence type="predicted"/>
<dbReference type="RefSeq" id="WP_064490655.1">
    <property type="nucleotide sequence ID" value="NZ_QWEF01000001.1"/>
</dbReference>
<keyword evidence="2" id="KW-1185">Reference proteome</keyword>
<name>A0ABY3D341_9PSED</name>
<dbReference type="EMBL" id="QWEF01000001">
    <property type="protein sequence ID" value="TRZ60044.1"/>
    <property type="molecule type" value="Genomic_DNA"/>
</dbReference>
<protein>
    <submittedName>
        <fullName evidence="1">Gas vesicle protein</fullName>
    </submittedName>
</protein>